<protein>
    <recommendedName>
        <fullName evidence="2">SGNH hydrolase-type esterase domain-containing protein</fullName>
    </recommendedName>
</protein>
<feature type="domain" description="SGNH hydrolase-type esterase" evidence="2">
    <location>
        <begin position="123"/>
        <end position="293"/>
    </location>
</feature>
<accession>A0A813UNM6</accession>
<feature type="transmembrane region" description="Helical" evidence="1">
    <location>
        <begin position="27"/>
        <end position="46"/>
    </location>
</feature>
<dbReference type="SUPFAM" id="SSF52266">
    <property type="entry name" value="SGNH hydrolase"/>
    <property type="match status" value="1"/>
</dbReference>
<keyword evidence="1" id="KW-0472">Membrane</keyword>
<organism evidence="3 4">
    <name type="scientific">Adineta steineri</name>
    <dbReference type="NCBI Taxonomy" id="433720"/>
    <lineage>
        <taxon>Eukaryota</taxon>
        <taxon>Metazoa</taxon>
        <taxon>Spiralia</taxon>
        <taxon>Gnathifera</taxon>
        <taxon>Rotifera</taxon>
        <taxon>Eurotatoria</taxon>
        <taxon>Bdelloidea</taxon>
        <taxon>Adinetida</taxon>
        <taxon>Adinetidae</taxon>
        <taxon>Adineta</taxon>
    </lineage>
</organism>
<dbReference type="Pfam" id="PF13472">
    <property type="entry name" value="Lipase_GDSL_2"/>
    <property type="match status" value="1"/>
</dbReference>
<proteinExistence type="predicted"/>
<sequence>MAIVTVQRALAAVQYSRWSSLQEPKKAVSLILGIVLIVSSSNYIFITQYKLVNHPDYSFPWCIREIPPDEQVLTQVLALTHQALPFLNTHNQVHRPQLESPPLANTSTTASSEVSSQIDTVLLGDSMMERFKTTGKHTQVGQLRYPQVFNAGVGGDRIENVLYRIDLGLLRLLKHKNPKLVVLQVGTNNLRPGKALQFQHLNGYCLLLHALLRTLSTETQILVTGLFRRTDIDEQCITHSNMALKELVTKINEEEMRREAQPSSRVHWMDPPGDIGLEHLDDHVHLNINGYQIWNAVLQQKIQELLSAYNPK</sequence>
<reference evidence="3" key="1">
    <citation type="submission" date="2021-02" db="EMBL/GenBank/DDBJ databases">
        <authorList>
            <person name="Nowell W R."/>
        </authorList>
    </citation>
    <scope>NUCLEOTIDE SEQUENCE</scope>
</reference>
<dbReference type="InterPro" id="IPR013830">
    <property type="entry name" value="SGNH_hydro"/>
</dbReference>
<evidence type="ECO:0000313" key="3">
    <source>
        <dbReference type="EMBL" id="CAF0831690.1"/>
    </source>
</evidence>
<keyword evidence="1" id="KW-0812">Transmembrane</keyword>
<evidence type="ECO:0000256" key="1">
    <source>
        <dbReference type="SAM" id="Phobius"/>
    </source>
</evidence>
<name>A0A813UNM6_9BILA</name>
<dbReference type="Gene3D" id="3.40.50.1110">
    <property type="entry name" value="SGNH hydrolase"/>
    <property type="match status" value="1"/>
</dbReference>
<evidence type="ECO:0000313" key="4">
    <source>
        <dbReference type="Proteomes" id="UP000663891"/>
    </source>
</evidence>
<comment type="caution">
    <text evidence="3">The sequence shown here is derived from an EMBL/GenBank/DDBJ whole genome shotgun (WGS) entry which is preliminary data.</text>
</comment>
<gene>
    <name evidence="3" type="ORF">VCS650_LOCUS5639</name>
</gene>
<dbReference type="InterPro" id="IPR036514">
    <property type="entry name" value="SGNH_hydro_sf"/>
</dbReference>
<dbReference type="EMBL" id="CAJNON010000033">
    <property type="protein sequence ID" value="CAF0831690.1"/>
    <property type="molecule type" value="Genomic_DNA"/>
</dbReference>
<dbReference type="AlphaFoldDB" id="A0A813UNM6"/>
<dbReference type="InterPro" id="IPR051532">
    <property type="entry name" value="Ester_Hydrolysis_Enzymes"/>
</dbReference>
<evidence type="ECO:0000259" key="2">
    <source>
        <dbReference type="Pfam" id="PF13472"/>
    </source>
</evidence>
<keyword evidence="1" id="KW-1133">Transmembrane helix</keyword>
<dbReference type="OrthoDB" id="505607at2759"/>
<dbReference type="PANTHER" id="PTHR30383">
    <property type="entry name" value="THIOESTERASE 1/PROTEASE 1/LYSOPHOSPHOLIPASE L1"/>
    <property type="match status" value="1"/>
</dbReference>
<dbReference type="Proteomes" id="UP000663891">
    <property type="component" value="Unassembled WGS sequence"/>
</dbReference>